<proteinExistence type="inferred from homology"/>
<sequence length="280" mass="30481">MLRAPALILVLALTLLATAPALAQTAPAEGRPIVIGQSLTLDSKILKDTRRINVHLPAGYAGSPAKAYPVLFLLDGGEQEDFPHIAGLAQLGELSWTWREMIVVGIEGVDRRRDLTHPTTVAKERSDFPTSGGSATYRRFLGEELKPWIAARYRTSGETALIGESLAGLFVVETFLKQPALFDAYIAASPSLWWNDQSLARGAAADLALWPAGERRFYLTIGDEGSTMQAGVDRVVAALQVAPAGLTWRYDPMPRLQHSTIYHPAALEAFKTVWPGPRPD</sequence>
<dbReference type="PANTHER" id="PTHR40841:SF2">
    <property type="entry name" value="SIDEROPHORE-DEGRADING ESTERASE (EUROFUNG)"/>
    <property type="match status" value="1"/>
</dbReference>
<evidence type="ECO:0000313" key="5">
    <source>
        <dbReference type="Proteomes" id="UP000056905"/>
    </source>
</evidence>
<protein>
    <recommendedName>
        <fullName evidence="6">Esterase</fullName>
    </recommendedName>
</protein>
<accession>A0A0P0P2S8</accession>
<dbReference type="EMBL" id="CP013002">
    <property type="protein sequence ID" value="ALL14663.1"/>
    <property type="molecule type" value="Genomic_DNA"/>
</dbReference>
<dbReference type="RefSeq" id="WP_062149714.1">
    <property type="nucleotide sequence ID" value="NZ_CP013002.1"/>
</dbReference>
<dbReference type="Gene3D" id="3.40.50.1820">
    <property type="entry name" value="alpha/beta hydrolase"/>
    <property type="match status" value="1"/>
</dbReference>
<comment type="similarity">
    <text evidence="1">Belongs to the esterase D family.</text>
</comment>
<gene>
    <name evidence="4" type="ORF">AQ619_15595</name>
</gene>
<dbReference type="InterPro" id="IPR029058">
    <property type="entry name" value="AB_hydrolase_fold"/>
</dbReference>
<dbReference type="AlphaFoldDB" id="A0A0P0P2S8"/>
<evidence type="ECO:0000256" key="3">
    <source>
        <dbReference type="SAM" id="SignalP"/>
    </source>
</evidence>
<evidence type="ECO:0008006" key="6">
    <source>
        <dbReference type="Google" id="ProtNLM"/>
    </source>
</evidence>
<feature type="signal peptide" evidence="3">
    <location>
        <begin position="1"/>
        <end position="23"/>
    </location>
</feature>
<dbReference type="STRING" id="69395.AQ619_15595"/>
<dbReference type="Pfam" id="PF00756">
    <property type="entry name" value="Esterase"/>
    <property type="match status" value="1"/>
</dbReference>
<name>A0A0P0P2S8_9CAUL</name>
<keyword evidence="2" id="KW-0378">Hydrolase</keyword>
<feature type="chain" id="PRO_5006052722" description="Esterase" evidence="3">
    <location>
        <begin position="24"/>
        <end position="280"/>
    </location>
</feature>
<evidence type="ECO:0000256" key="2">
    <source>
        <dbReference type="ARBA" id="ARBA00022801"/>
    </source>
</evidence>
<dbReference type="PANTHER" id="PTHR40841">
    <property type="entry name" value="SIDEROPHORE TRIACETYLFUSARININE C ESTERASE"/>
    <property type="match status" value="1"/>
</dbReference>
<evidence type="ECO:0000256" key="1">
    <source>
        <dbReference type="ARBA" id="ARBA00005622"/>
    </source>
</evidence>
<keyword evidence="3" id="KW-0732">Signal</keyword>
<dbReference type="GO" id="GO:0016788">
    <property type="term" value="F:hydrolase activity, acting on ester bonds"/>
    <property type="evidence" value="ECO:0007669"/>
    <property type="project" value="TreeGrafter"/>
</dbReference>
<dbReference type="Proteomes" id="UP000056905">
    <property type="component" value="Chromosome"/>
</dbReference>
<dbReference type="InterPro" id="IPR052558">
    <property type="entry name" value="Siderophore_Hydrolase_D"/>
</dbReference>
<reference evidence="4 5" key="1">
    <citation type="submission" date="2015-10" db="EMBL/GenBank/DDBJ databases">
        <title>Conservation of the essential genome among Caulobacter and Brevundimonas species.</title>
        <authorList>
            <person name="Scott D."/>
            <person name="Ely B."/>
        </authorList>
    </citation>
    <scope>NUCLEOTIDE SEQUENCE [LARGE SCALE GENOMIC DNA]</scope>
    <source>
        <strain evidence="4 5">CB4</strain>
    </source>
</reference>
<dbReference type="SUPFAM" id="SSF53474">
    <property type="entry name" value="alpha/beta-Hydrolases"/>
    <property type="match status" value="1"/>
</dbReference>
<dbReference type="KEGG" id="chq:AQ619_15595"/>
<dbReference type="OrthoDB" id="5523653at2"/>
<keyword evidence="5" id="KW-1185">Reference proteome</keyword>
<evidence type="ECO:0000313" key="4">
    <source>
        <dbReference type="EMBL" id="ALL14663.1"/>
    </source>
</evidence>
<organism evidence="4 5">
    <name type="scientific">Caulobacter henricii</name>
    <dbReference type="NCBI Taxonomy" id="69395"/>
    <lineage>
        <taxon>Bacteria</taxon>
        <taxon>Pseudomonadati</taxon>
        <taxon>Pseudomonadota</taxon>
        <taxon>Alphaproteobacteria</taxon>
        <taxon>Caulobacterales</taxon>
        <taxon>Caulobacteraceae</taxon>
        <taxon>Caulobacter</taxon>
    </lineage>
</organism>
<dbReference type="InterPro" id="IPR000801">
    <property type="entry name" value="Esterase-like"/>
</dbReference>